<gene>
    <name evidence="1" type="ORF">BRPE64_BCDS03160</name>
</gene>
<dbReference type="STRING" id="758793.BRPE64_BCDS03160"/>
<dbReference type="HOGENOM" id="CLU_3341226_0_0_4"/>
<accession>R4X1F9</accession>
<reference evidence="1 2" key="1">
    <citation type="journal article" date="2013" name="Genome Announc.">
        <title>Complete Genome Sequence of Burkholderia sp. Strain RPE64, Bacterial Symbiont of the Bean Bug Riptortus pedestris.</title>
        <authorList>
            <person name="Shibata T.F."/>
            <person name="Maeda T."/>
            <person name="Nikoh N."/>
            <person name="Yamaguchi K."/>
            <person name="Oshima K."/>
            <person name="Hattori M."/>
            <person name="Nishiyama T."/>
            <person name="Hasebe M."/>
            <person name="Fukatsu T."/>
            <person name="Kikuchi Y."/>
            <person name="Shigenobu S."/>
        </authorList>
    </citation>
    <scope>NUCLEOTIDE SEQUENCE [LARGE SCALE GENOMIC DNA]</scope>
</reference>
<proteinExistence type="predicted"/>
<organism evidence="1 2">
    <name type="scientific">Caballeronia insecticola</name>
    <dbReference type="NCBI Taxonomy" id="758793"/>
    <lineage>
        <taxon>Bacteria</taxon>
        <taxon>Pseudomonadati</taxon>
        <taxon>Pseudomonadota</taxon>
        <taxon>Betaproteobacteria</taxon>
        <taxon>Burkholderiales</taxon>
        <taxon>Burkholderiaceae</taxon>
        <taxon>Caballeronia</taxon>
    </lineage>
</organism>
<dbReference type="AlphaFoldDB" id="R4X1F9"/>
<dbReference type="PATRIC" id="fig|758793.3.peg.3224"/>
<dbReference type="KEGG" id="buo:BRPE64_BCDS03160"/>
<dbReference type="Proteomes" id="UP000013966">
    <property type="component" value="Chromosome 2"/>
</dbReference>
<evidence type="ECO:0000313" key="2">
    <source>
        <dbReference type="Proteomes" id="UP000013966"/>
    </source>
</evidence>
<sequence length="37" mass="4286">MEARYAIPARAPPRLLPPWMASYLLSFRRRGVERSIG</sequence>
<name>R4X1F9_9BURK</name>
<dbReference type="EMBL" id="AP013059">
    <property type="protein sequence ID" value="BAN24977.1"/>
    <property type="molecule type" value="Genomic_DNA"/>
</dbReference>
<evidence type="ECO:0000313" key="1">
    <source>
        <dbReference type="EMBL" id="BAN24977.1"/>
    </source>
</evidence>
<reference evidence="1 2" key="2">
    <citation type="journal article" date="2018" name="Int. J. Syst. Evol. Microbiol.">
        <title>Burkholderia insecticola sp. nov., a gut symbiotic bacterium of the bean bug Riptortus pedestris.</title>
        <authorList>
            <person name="Takeshita K."/>
            <person name="Tamaki H."/>
            <person name="Ohbayashi T."/>
            <person name="Meng X.-Y."/>
            <person name="Sone T."/>
            <person name="Mitani Y."/>
            <person name="Peeters C."/>
            <person name="Kikuchi Y."/>
            <person name="Vandamme P."/>
        </authorList>
    </citation>
    <scope>NUCLEOTIDE SEQUENCE [LARGE SCALE GENOMIC DNA]</scope>
    <source>
        <strain evidence="1">RPE64</strain>
    </source>
</reference>
<keyword evidence="2" id="KW-1185">Reference proteome</keyword>
<protein>
    <submittedName>
        <fullName evidence="1">Uncharacterized protein</fullName>
    </submittedName>
</protein>